<evidence type="ECO:0000256" key="1">
    <source>
        <dbReference type="ARBA" id="ARBA00023015"/>
    </source>
</evidence>
<evidence type="ECO:0000313" key="5">
    <source>
        <dbReference type="EMBL" id="MFD2417949.1"/>
    </source>
</evidence>
<reference evidence="6" key="1">
    <citation type="journal article" date="2019" name="Int. J. Syst. Evol. Microbiol.">
        <title>The Global Catalogue of Microorganisms (GCM) 10K type strain sequencing project: providing services to taxonomists for standard genome sequencing and annotation.</title>
        <authorList>
            <consortium name="The Broad Institute Genomics Platform"/>
            <consortium name="The Broad Institute Genome Sequencing Center for Infectious Disease"/>
            <person name="Wu L."/>
            <person name="Ma J."/>
        </authorList>
    </citation>
    <scope>NUCLEOTIDE SEQUENCE [LARGE SCALE GENOMIC DNA]</scope>
    <source>
        <strain evidence="6">CGMCC 4.7645</strain>
    </source>
</reference>
<dbReference type="SUPFAM" id="SSF46785">
    <property type="entry name" value="Winged helix' DNA-binding domain"/>
    <property type="match status" value="1"/>
</dbReference>
<keyword evidence="1" id="KW-0805">Transcription regulation</keyword>
<keyword evidence="2" id="KW-0238">DNA-binding</keyword>
<dbReference type="InterPro" id="IPR036388">
    <property type="entry name" value="WH-like_DNA-bd_sf"/>
</dbReference>
<dbReference type="SMART" id="SM00347">
    <property type="entry name" value="HTH_MARR"/>
    <property type="match status" value="1"/>
</dbReference>
<dbReference type="PRINTS" id="PR00598">
    <property type="entry name" value="HTHMARR"/>
</dbReference>
<dbReference type="InterPro" id="IPR000835">
    <property type="entry name" value="HTH_MarR-typ"/>
</dbReference>
<dbReference type="InterPro" id="IPR023187">
    <property type="entry name" value="Tscrpt_reg_MarR-type_CS"/>
</dbReference>
<name>A0ABW5FTJ3_9PSEU</name>
<evidence type="ECO:0000256" key="2">
    <source>
        <dbReference type="ARBA" id="ARBA00023125"/>
    </source>
</evidence>
<evidence type="ECO:0000313" key="6">
    <source>
        <dbReference type="Proteomes" id="UP001597417"/>
    </source>
</evidence>
<dbReference type="Pfam" id="PF12802">
    <property type="entry name" value="MarR_2"/>
    <property type="match status" value="1"/>
</dbReference>
<sequence>MSLPGVGRVIMKITLLTFRELPGKAAVDFTVASNTVSRCDRCNSKPDTVAAMSNERTAYLVKRLELAIRGRLDAVMRSHGLTAVQYTALTALQRQPGLSSAQLARRSFVSAQTMQEMIVKLERQGLVKRTPCEENRRILRLYLTEAGSAKLSESDHEVDEIETEMLADLNEAQVEALRRILRICTQRLTKSMT</sequence>
<dbReference type="InterPro" id="IPR036390">
    <property type="entry name" value="WH_DNA-bd_sf"/>
</dbReference>
<dbReference type="EMBL" id="JBHUKR010000007">
    <property type="protein sequence ID" value="MFD2417949.1"/>
    <property type="molecule type" value="Genomic_DNA"/>
</dbReference>
<feature type="domain" description="HTH marR-type" evidence="4">
    <location>
        <begin position="54"/>
        <end position="186"/>
    </location>
</feature>
<keyword evidence="3" id="KW-0804">Transcription</keyword>
<dbReference type="RefSeq" id="WP_378265924.1">
    <property type="nucleotide sequence ID" value="NZ_JBHUKR010000007.1"/>
</dbReference>
<evidence type="ECO:0000256" key="3">
    <source>
        <dbReference type="ARBA" id="ARBA00023163"/>
    </source>
</evidence>
<gene>
    <name evidence="5" type="ORF">ACFSXZ_16610</name>
</gene>
<protein>
    <submittedName>
        <fullName evidence="5">MarR family winged helix-turn-helix transcriptional regulator</fullName>
    </submittedName>
</protein>
<dbReference type="Gene3D" id="1.10.10.10">
    <property type="entry name" value="Winged helix-like DNA-binding domain superfamily/Winged helix DNA-binding domain"/>
    <property type="match status" value="1"/>
</dbReference>
<organism evidence="5 6">
    <name type="scientific">Amycolatopsis pigmentata</name>
    <dbReference type="NCBI Taxonomy" id="450801"/>
    <lineage>
        <taxon>Bacteria</taxon>
        <taxon>Bacillati</taxon>
        <taxon>Actinomycetota</taxon>
        <taxon>Actinomycetes</taxon>
        <taxon>Pseudonocardiales</taxon>
        <taxon>Pseudonocardiaceae</taxon>
        <taxon>Amycolatopsis</taxon>
    </lineage>
</organism>
<proteinExistence type="predicted"/>
<dbReference type="PANTHER" id="PTHR33164:SF43">
    <property type="entry name" value="HTH-TYPE TRANSCRIPTIONAL REPRESSOR YETL"/>
    <property type="match status" value="1"/>
</dbReference>
<comment type="caution">
    <text evidence="5">The sequence shown here is derived from an EMBL/GenBank/DDBJ whole genome shotgun (WGS) entry which is preliminary data.</text>
</comment>
<dbReference type="Proteomes" id="UP001597417">
    <property type="component" value="Unassembled WGS sequence"/>
</dbReference>
<dbReference type="PROSITE" id="PS01117">
    <property type="entry name" value="HTH_MARR_1"/>
    <property type="match status" value="1"/>
</dbReference>
<evidence type="ECO:0000259" key="4">
    <source>
        <dbReference type="PROSITE" id="PS50995"/>
    </source>
</evidence>
<accession>A0ABW5FTJ3</accession>
<dbReference type="PANTHER" id="PTHR33164">
    <property type="entry name" value="TRANSCRIPTIONAL REGULATOR, MARR FAMILY"/>
    <property type="match status" value="1"/>
</dbReference>
<dbReference type="PROSITE" id="PS50995">
    <property type="entry name" value="HTH_MARR_2"/>
    <property type="match status" value="1"/>
</dbReference>
<dbReference type="InterPro" id="IPR039422">
    <property type="entry name" value="MarR/SlyA-like"/>
</dbReference>
<keyword evidence="6" id="KW-1185">Reference proteome</keyword>